<keyword evidence="2" id="KW-1185">Reference proteome</keyword>
<proteinExistence type="predicted"/>
<dbReference type="Proteomes" id="UP001218218">
    <property type="component" value="Unassembled WGS sequence"/>
</dbReference>
<name>A0AAD7ETG5_9AGAR</name>
<accession>A0AAD7ETG5</accession>
<dbReference type="AlphaFoldDB" id="A0AAD7ETG5"/>
<sequence>MATTEAYTKYMTGNPSAFISPGYVPAPAACATAPTAICIAHNAPYLAGTPLDAVPAAATSCALACPTTAAPAFPHVSPPLAQPPFVIRTPFADHAITKPKPNSKLSTDADATGQHAAPRTLIARPETELPPAPAAEPVVARAFAHPCADAPGVARAAAAPQTELRKRSGSIVTPLVVRAAAGGKSGLGGYDLFYH</sequence>
<protein>
    <submittedName>
        <fullName evidence="1">Uncharacterized protein</fullName>
    </submittedName>
</protein>
<comment type="caution">
    <text evidence="1">The sequence shown here is derived from an EMBL/GenBank/DDBJ whole genome shotgun (WGS) entry which is preliminary data.</text>
</comment>
<gene>
    <name evidence="1" type="ORF">DFH08DRAFT_960471</name>
</gene>
<evidence type="ECO:0000313" key="1">
    <source>
        <dbReference type="EMBL" id="KAJ7348123.1"/>
    </source>
</evidence>
<reference evidence="1" key="1">
    <citation type="submission" date="2023-03" db="EMBL/GenBank/DDBJ databases">
        <title>Massive genome expansion in bonnet fungi (Mycena s.s.) driven by repeated elements and novel gene families across ecological guilds.</title>
        <authorList>
            <consortium name="Lawrence Berkeley National Laboratory"/>
            <person name="Harder C.B."/>
            <person name="Miyauchi S."/>
            <person name="Viragh M."/>
            <person name="Kuo A."/>
            <person name="Thoen E."/>
            <person name="Andreopoulos B."/>
            <person name="Lu D."/>
            <person name="Skrede I."/>
            <person name="Drula E."/>
            <person name="Henrissat B."/>
            <person name="Morin E."/>
            <person name="Kohler A."/>
            <person name="Barry K."/>
            <person name="LaButti K."/>
            <person name="Morin E."/>
            <person name="Salamov A."/>
            <person name="Lipzen A."/>
            <person name="Mereny Z."/>
            <person name="Hegedus B."/>
            <person name="Baldrian P."/>
            <person name="Stursova M."/>
            <person name="Weitz H."/>
            <person name="Taylor A."/>
            <person name="Grigoriev I.V."/>
            <person name="Nagy L.G."/>
            <person name="Martin F."/>
            <person name="Kauserud H."/>
        </authorList>
    </citation>
    <scope>NUCLEOTIDE SEQUENCE</scope>
    <source>
        <strain evidence="1">CBHHK002</strain>
    </source>
</reference>
<organism evidence="1 2">
    <name type="scientific">Mycena albidolilacea</name>
    <dbReference type="NCBI Taxonomy" id="1033008"/>
    <lineage>
        <taxon>Eukaryota</taxon>
        <taxon>Fungi</taxon>
        <taxon>Dikarya</taxon>
        <taxon>Basidiomycota</taxon>
        <taxon>Agaricomycotina</taxon>
        <taxon>Agaricomycetes</taxon>
        <taxon>Agaricomycetidae</taxon>
        <taxon>Agaricales</taxon>
        <taxon>Marasmiineae</taxon>
        <taxon>Mycenaceae</taxon>
        <taxon>Mycena</taxon>
    </lineage>
</organism>
<evidence type="ECO:0000313" key="2">
    <source>
        <dbReference type="Proteomes" id="UP001218218"/>
    </source>
</evidence>
<dbReference type="EMBL" id="JARIHO010000018">
    <property type="protein sequence ID" value="KAJ7348123.1"/>
    <property type="molecule type" value="Genomic_DNA"/>
</dbReference>